<reference evidence="2" key="1">
    <citation type="journal article" date="2014" name="Front. Microbiol.">
        <title>High frequency of phylogenetically diverse reductive dehalogenase-homologous genes in deep subseafloor sedimentary metagenomes.</title>
        <authorList>
            <person name="Kawai M."/>
            <person name="Futagami T."/>
            <person name="Toyoda A."/>
            <person name="Takaki Y."/>
            <person name="Nishi S."/>
            <person name="Hori S."/>
            <person name="Arai W."/>
            <person name="Tsubouchi T."/>
            <person name="Morono Y."/>
            <person name="Uchiyama I."/>
            <person name="Ito T."/>
            <person name="Fujiyama A."/>
            <person name="Inagaki F."/>
            <person name="Takami H."/>
        </authorList>
    </citation>
    <scope>NUCLEOTIDE SEQUENCE</scope>
    <source>
        <strain evidence="2">Expedition CK06-06</strain>
    </source>
</reference>
<dbReference type="EMBL" id="BARU01008582">
    <property type="protein sequence ID" value="GAH43029.1"/>
    <property type="molecule type" value="Genomic_DNA"/>
</dbReference>
<name>X1GN52_9ZZZZ</name>
<sequence>MSKPSRRPNREAIKAQRKEAKKTWKALRARLKAEGLEPPPKPTIPNRTSEYKTA</sequence>
<accession>X1GN52</accession>
<evidence type="ECO:0000313" key="2">
    <source>
        <dbReference type="EMBL" id="GAH43029.1"/>
    </source>
</evidence>
<dbReference type="AlphaFoldDB" id="X1GN52"/>
<proteinExistence type="predicted"/>
<gene>
    <name evidence="2" type="ORF">S03H2_16751</name>
</gene>
<evidence type="ECO:0000256" key="1">
    <source>
        <dbReference type="SAM" id="MobiDB-lite"/>
    </source>
</evidence>
<feature type="region of interest" description="Disordered" evidence="1">
    <location>
        <begin position="1"/>
        <end position="54"/>
    </location>
</feature>
<organism evidence="2">
    <name type="scientific">marine sediment metagenome</name>
    <dbReference type="NCBI Taxonomy" id="412755"/>
    <lineage>
        <taxon>unclassified sequences</taxon>
        <taxon>metagenomes</taxon>
        <taxon>ecological metagenomes</taxon>
    </lineage>
</organism>
<protein>
    <submittedName>
        <fullName evidence="2">Uncharacterized protein</fullName>
    </submittedName>
</protein>
<comment type="caution">
    <text evidence="2">The sequence shown here is derived from an EMBL/GenBank/DDBJ whole genome shotgun (WGS) entry which is preliminary data.</text>
</comment>
<feature type="compositionally biased region" description="Basic and acidic residues" evidence="1">
    <location>
        <begin position="8"/>
        <end position="22"/>
    </location>
</feature>